<dbReference type="GO" id="GO:0020037">
    <property type="term" value="F:heme binding"/>
    <property type="evidence" value="ECO:0007669"/>
    <property type="project" value="InterPro"/>
</dbReference>
<name>A0A9P6NMW4_9BASI</name>
<reference evidence="13" key="1">
    <citation type="submission" date="2013-11" db="EMBL/GenBank/DDBJ databases">
        <title>Genome sequence of the fusiform rust pathogen reveals effectors for host alternation and coevolution with pine.</title>
        <authorList>
            <consortium name="DOE Joint Genome Institute"/>
            <person name="Smith K."/>
            <person name="Pendleton A."/>
            <person name="Kubisiak T."/>
            <person name="Anderson C."/>
            <person name="Salamov A."/>
            <person name="Aerts A."/>
            <person name="Riley R."/>
            <person name="Clum A."/>
            <person name="Lindquist E."/>
            <person name="Ence D."/>
            <person name="Campbell M."/>
            <person name="Kronenberg Z."/>
            <person name="Feau N."/>
            <person name="Dhillon B."/>
            <person name="Hamelin R."/>
            <person name="Burleigh J."/>
            <person name="Smith J."/>
            <person name="Yandell M."/>
            <person name="Nelson C."/>
            <person name="Grigoriev I."/>
            <person name="Davis J."/>
        </authorList>
    </citation>
    <scope>NUCLEOTIDE SEQUENCE</scope>
    <source>
        <strain evidence="13">G11</strain>
    </source>
</reference>
<comment type="cofactor">
    <cofactor evidence="9">
        <name>heme</name>
        <dbReference type="ChEBI" id="CHEBI:30413"/>
    </cofactor>
</comment>
<dbReference type="InterPro" id="IPR024708">
    <property type="entry name" value="Catalase_AS"/>
</dbReference>
<dbReference type="InterPro" id="IPR020835">
    <property type="entry name" value="Catalase_sf"/>
</dbReference>
<comment type="similarity">
    <text evidence="1">Belongs to the catalase family.</text>
</comment>
<dbReference type="GO" id="GO:0042744">
    <property type="term" value="P:hydrogen peroxide catabolic process"/>
    <property type="evidence" value="ECO:0007669"/>
    <property type="project" value="UniProtKB-KW"/>
</dbReference>
<keyword evidence="3 9" id="KW-0349">Heme</keyword>
<dbReference type="GO" id="GO:0046872">
    <property type="term" value="F:metal ion binding"/>
    <property type="evidence" value="ECO:0007669"/>
    <property type="project" value="UniProtKB-KW"/>
</dbReference>
<keyword evidence="4 9" id="KW-0479">Metal-binding</keyword>
<comment type="caution">
    <text evidence="13">The sequence shown here is derived from an EMBL/GenBank/DDBJ whole genome shotgun (WGS) entry which is preliminary data.</text>
</comment>
<keyword evidence="2" id="KW-0575">Peroxidase</keyword>
<feature type="chain" id="PRO_5040446841" description="Catalase core domain-containing protein" evidence="11">
    <location>
        <begin position="23"/>
        <end position="472"/>
    </location>
</feature>
<evidence type="ECO:0000256" key="10">
    <source>
        <dbReference type="RuleBase" id="RU004142"/>
    </source>
</evidence>
<feature type="active site" evidence="8">
    <location>
        <position position="182"/>
    </location>
</feature>
<accession>A0A9P6NMW4</accession>
<dbReference type="InterPro" id="IPR002226">
    <property type="entry name" value="Catalase_haem_BS"/>
</dbReference>
<dbReference type="GO" id="GO:0005739">
    <property type="term" value="C:mitochondrion"/>
    <property type="evidence" value="ECO:0007669"/>
    <property type="project" value="TreeGrafter"/>
</dbReference>
<dbReference type="PROSITE" id="PS51402">
    <property type="entry name" value="CATALASE_3"/>
    <property type="match status" value="1"/>
</dbReference>
<evidence type="ECO:0000313" key="13">
    <source>
        <dbReference type="EMBL" id="KAG0147064.1"/>
    </source>
</evidence>
<dbReference type="Pfam" id="PF00199">
    <property type="entry name" value="Catalase"/>
    <property type="match status" value="1"/>
</dbReference>
<evidence type="ECO:0000256" key="4">
    <source>
        <dbReference type="ARBA" id="ARBA00022723"/>
    </source>
</evidence>
<dbReference type="PRINTS" id="PR00067">
    <property type="entry name" value="CATALASE"/>
</dbReference>
<feature type="signal peptide" evidence="11">
    <location>
        <begin position="1"/>
        <end position="22"/>
    </location>
</feature>
<evidence type="ECO:0000256" key="9">
    <source>
        <dbReference type="PIRSR" id="PIRSR038928-2"/>
    </source>
</evidence>
<keyword evidence="5" id="KW-0560">Oxidoreductase</keyword>
<dbReference type="OrthoDB" id="6880011at2759"/>
<dbReference type="PROSITE" id="PS00438">
    <property type="entry name" value="CATALASE_2"/>
    <property type="match status" value="1"/>
</dbReference>
<feature type="active site" evidence="8">
    <location>
        <position position="108"/>
    </location>
</feature>
<sequence>MANIALISLLLAVLGNLQVLQAWPQAQNQRLPAAPDQQKFANALELQLQTSLLPASAVSYTRANGEPVAEPTSALRVGEEGPILLQDFHLIEHLAHFVRERIPERIVHARGAGAHGHFTVTTDFAKQYTVMDVFSAVGNKVPITVRFSTVGGEQGSADLARDPRGFAIKLRTKAGIWDLVCNNTPVFFLRDPAKFPMFIHTQKRNPQTHVPDPNAVWDYFGQNPEALHQFLRLYSDAGTPKGFVNMDGFTGHAYRWINKDGSFVYVKIHFVSNQGIGNFTAAEAANIMGNNPNWATEDLFNRIQTGKFPSWTAYAQVLTPKQAETFRYNVLDLTKDWPEDLVPKHEIGKFELNQNPTNFFAEIEQAAFAPSNVVPGWDISADPVLQVRSFSYADAQRYRLGVNFQSLPINCPLNPVANVQRDGVYAGMTGNQGSRPNYLSTFQSINVPPKPYDETNHTIWTGGAVAYLSKVS</sequence>
<dbReference type="GO" id="GO:0004096">
    <property type="term" value="F:catalase activity"/>
    <property type="evidence" value="ECO:0007669"/>
    <property type="project" value="InterPro"/>
</dbReference>
<proteinExistence type="inferred from homology"/>
<evidence type="ECO:0000256" key="2">
    <source>
        <dbReference type="ARBA" id="ARBA00022559"/>
    </source>
</evidence>
<evidence type="ECO:0000256" key="1">
    <source>
        <dbReference type="ARBA" id="ARBA00005329"/>
    </source>
</evidence>
<keyword evidence="7" id="KW-0376">Hydrogen peroxide</keyword>
<dbReference type="SMART" id="SM01060">
    <property type="entry name" value="Catalase"/>
    <property type="match status" value="1"/>
</dbReference>
<dbReference type="SUPFAM" id="SSF56634">
    <property type="entry name" value="Heme-dependent catalase-like"/>
    <property type="match status" value="1"/>
</dbReference>
<dbReference type="PROSITE" id="PS00437">
    <property type="entry name" value="CATALASE_1"/>
    <property type="match status" value="1"/>
</dbReference>
<evidence type="ECO:0000256" key="8">
    <source>
        <dbReference type="PIRSR" id="PIRSR038928-1"/>
    </source>
</evidence>
<dbReference type="Proteomes" id="UP000886653">
    <property type="component" value="Unassembled WGS sequence"/>
</dbReference>
<organism evidence="13 14">
    <name type="scientific">Cronartium quercuum f. sp. fusiforme G11</name>
    <dbReference type="NCBI Taxonomy" id="708437"/>
    <lineage>
        <taxon>Eukaryota</taxon>
        <taxon>Fungi</taxon>
        <taxon>Dikarya</taxon>
        <taxon>Basidiomycota</taxon>
        <taxon>Pucciniomycotina</taxon>
        <taxon>Pucciniomycetes</taxon>
        <taxon>Pucciniales</taxon>
        <taxon>Coleosporiaceae</taxon>
        <taxon>Cronartium</taxon>
    </lineage>
</organism>
<dbReference type="AlphaFoldDB" id="A0A9P6NMW4"/>
<evidence type="ECO:0000256" key="5">
    <source>
        <dbReference type="ARBA" id="ARBA00023002"/>
    </source>
</evidence>
<protein>
    <recommendedName>
        <fullName evidence="12">Catalase core domain-containing protein</fullName>
    </recommendedName>
</protein>
<dbReference type="Gene3D" id="2.40.180.10">
    <property type="entry name" value="Catalase core domain"/>
    <property type="match status" value="1"/>
</dbReference>
<evidence type="ECO:0000256" key="11">
    <source>
        <dbReference type="SAM" id="SignalP"/>
    </source>
</evidence>
<evidence type="ECO:0000259" key="12">
    <source>
        <dbReference type="SMART" id="SM01060"/>
    </source>
</evidence>
<dbReference type="GO" id="GO:0005777">
    <property type="term" value="C:peroxisome"/>
    <property type="evidence" value="ECO:0007669"/>
    <property type="project" value="TreeGrafter"/>
</dbReference>
<evidence type="ECO:0000256" key="3">
    <source>
        <dbReference type="ARBA" id="ARBA00022617"/>
    </source>
</evidence>
<dbReference type="InterPro" id="IPR024711">
    <property type="entry name" value="Catalase_clade1/3"/>
</dbReference>
<feature type="domain" description="Catalase core" evidence="12">
    <location>
        <begin position="61"/>
        <end position="446"/>
    </location>
</feature>
<dbReference type="InterPro" id="IPR011614">
    <property type="entry name" value="Catalase_core"/>
</dbReference>
<dbReference type="PANTHER" id="PTHR11465">
    <property type="entry name" value="CATALASE"/>
    <property type="match status" value="1"/>
</dbReference>
<evidence type="ECO:0000313" key="14">
    <source>
        <dbReference type="Proteomes" id="UP000886653"/>
    </source>
</evidence>
<feature type="binding site" description="axial binding residue" evidence="9">
    <location>
        <position position="392"/>
    </location>
    <ligand>
        <name>heme</name>
        <dbReference type="ChEBI" id="CHEBI:30413"/>
    </ligand>
    <ligandPart>
        <name>Fe</name>
        <dbReference type="ChEBI" id="CHEBI:18248"/>
    </ligandPart>
</feature>
<dbReference type="InterPro" id="IPR018028">
    <property type="entry name" value="Catalase"/>
</dbReference>
<dbReference type="PIRSF" id="PIRSF038928">
    <property type="entry name" value="Catalase_clade1-3"/>
    <property type="match status" value="1"/>
</dbReference>
<evidence type="ECO:0000256" key="6">
    <source>
        <dbReference type="ARBA" id="ARBA00023004"/>
    </source>
</evidence>
<dbReference type="PANTHER" id="PTHR11465:SF9">
    <property type="entry name" value="CATALASE"/>
    <property type="match status" value="1"/>
</dbReference>
<keyword evidence="6 9" id="KW-0408">Iron</keyword>
<evidence type="ECO:0000256" key="7">
    <source>
        <dbReference type="ARBA" id="ARBA00023324"/>
    </source>
</evidence>
<dbReference type="EMBL" id="MU167252">
    <property type="protein sequence ID" value="KAG0147064.1"/>
    <property type="molecule type" value="Genomic_DNA"/>
</dbReference>
<keyword evidence="14" id="KW-1185">Reference proteome</keyword>
<keyword evidence="11" id="KW-0732">Signal</keyword>
<dbReference type="GO" id="GO:0042542">
    <property type="term" value="P:response to hydrogen peroxide"/>
    <property type="evidence" value="ECO:0007669"/>
    <property type="project" value="TreeGrafter"/>
</dbReference>
<comment type="function">
    <text evidence="10">Catalyzes the degradation of hydrogen peroxide (H(2)O(2)) generated by peroxisomal oxidases to water and oxygen, thereby protecting cells from the toxic effects of hydrogen peroxide.</text>
</comment>
<gene>
    <name evidence="13" type="ORF">CROQUDRAFT_62116</name>
</gene>